<dbReference type="PANTHER" id="PTHR45088:SF1">
    <property type="entry name" value="OS04G0476000 PROTEIN"/>
    <property type="match status" value="1"/>
</dbReference>
<dbReference type="InterPro" id="IPR053301">
    <property type="entry name" value="F-box_motif"/>
</dbReference>
<feature type="signal peptide" evidence="1">
    <location>
        <begin position="1"/>
        <end position="20"/>
    </location>
</feature>
<evidence type="ECO:0000313" key="3">
    <source>
        <dbReference type="Proteomes" id="UP000283627"/>
    </source>
</evidence>
<organism evidence="2 3">
    <name type="scientific">Pseudomonas frederiksbergensis</name>
    <dbReference type="NCBI Taxonomy" id="104087"/>
    <lineage>
        <taxon>Bacteria</taxon>
        <taxon>Pseudomonadati</taxon>
        <taxon>Pseudomonadota</taxon>
        <taxon>Gammaproteobacteria</taxon>
        <taxon>Pseudomonadales</taxon>
        <taxon>Pseudomonadaceae</taxon>
        <taxon>Pseudomonas</taxon>
    </lineage>
</organism>
<reference evidence="2 3" key="1">
    <citation type="submission" date="2016-10" db="EMBL/GenBank/DDBJ databases">
        <title>Comparative genome analysis of multiple Pseudomonas spp. focuses on biocontrol and plant growth promoting traits.</title>
        <authorList>
            <person name="Tao X.-Y."/>
            <person name="Taylor C.G."/>
        </authorList>
    </citation>
    <scope>NUCLEOTIDE SEQUENCE [LARGE SCALE GENOMIC DNA]</scope>
    <source>
        <strain evidence="2 3">39A2</strain>
    </source>
</reference>
<sequence length="324" mass="36555">MNRIIICALLLTTLTNNAHAELNTEQKLAKTKGITLYNQYKATSAMPFLTIAAEAGDHEAQYYLGESLRRKNHYMNPEARKWYEASATQGDLYAMIQLGRSEKDFCALSNDCPPEQKLPIEWLKQAKHIAEPKAIQGDAEAMYVMYELTIDDVWLEKSAFEGNPLAQYWMAIGTRQGDGFFLPWKRHEAVGEWLRLSAQGGYPPAMMEYAAFIYEDHGDLAVARHWIYEAANAGYESGISSYGAYLAHSPSLFDFPLDLVKGYAVTSLLTELDGGGDVQVYVNETLPEIAEKMTPEQILEAYELAKEWKTTHPPLSFFPDKLSR</sequence>
<dbReference type="Gene3D" id="1.25.40.10">
    <property type="entry name" value="Tetratricopeptide repeat domain"/>
    <property type="match status" value="2"/>
</dbReference>
<keyword evidence="1" id="KW-0732">Signal</keyword>
<dbReference type="Proteomes" id="UP000283627">
    <property type="component" value="Unassembled WGS sequence"/>
</dbReference>
<proteinExistence type="predicted"/>
<feature type="chain" id="PRO_5019336417" description="Sel1 repeat family protein" evidence="1">
    <location>
        <begin position="21"/>
        <end position="324"/>
    </location>
</feature>
<evidence type="ECO:0008006" key="4">
    <source>
        <dbReference type="Google" id="ProtNLM"/>
    </source>
</evidence>
<dbReference type="OrthoDB" id="5587079at2"/>
<dbReference type="InterPro" id="IPR011990">
    <property type="entry name" value="TPR-like_helical_dom_sf"/>
</dbReference>
<dbReference type="EMBL" id="MOBP01000025">
    <property type="protein sequence ID" value="RON45740.1"/>
    <property type="molecule type" value="Genomic_DNA"/>
</dbReference>
<dbReference type="PANTHER" id="PTHR45088">
    <property type="entry name" value="OSJNBA0022H21.17 PROTEIN"/>
    <property type="match status" value="1"/>
</dbReference>
<comment type="caution">
    <text evidence="2">The sequence shown here is derived from an EMBL/GenBank/DDBJ whole genome shotgun (WGS) entry which is preliminary data.</text>
</comment>
<evidence type="ECO:0000313" key="2">
    <source>
        <dbReference type="EMBL" id="RON45740.1"/>
    </source>
</evidence>
<dbReference type="SUPFAM" id="SSF81901">
    <property type="entry name" value="HCP-like"/>
    <property type="match status" value="1"/>
</dbReference>
<gene>
    <name evidence="2" type="ORF">BK665_29740</name>
</gene>
<name>A0A423K2W1_9PSED</name>
<dbReference type="AlphaFoldDB" id="A0A423K2W1"/>
<accession>A0A423K2W1</accession>
<protein>
    <recommendedName>
        <fullName evidence="4">Sel1 repeat family protein</fullName>
    </recommendedName>
</protein>
<evidence type="ECO:0000256" key="1">
    <source>
        <dbReference type="SAM" id="SignalP"/>
    </source>
</evidence>